<dbReference type="EMBL" id="FNND01000002">
    <property type="protein sequence ID" value="SDW47142.1"/>
    <property type="molecule type" value="Genomic_DNA"/>
</dbReference>
<dbReference type="Proteomes" id="UP000182771">
    <property type="component" value="Unassembled WGS sequence"/>
</dbReference>
<organism evidence="1 2">
    <name type="scientific">Capnocytophaga granulosa</name>
    <dbReference type="NCBI Taxonomy" id="45242"/>
    <lineage>
        <taxon>Bacteria</taxon>
        <taxon>Pseudomonadati</taxon>
        <taxon>Bacteroidota</taxon>
        <taxon>Flavobacteriia</taxon>
        <taxon>Flavobacteriales</taxon>
        <taxon>Flavobacteriaceae</taxon>
        <taxon>Capnocytophaga</taxon>
    </lineage>
</organism>
<dbReference type="AlphaFoldDB" id="A0A1H2TTD4"/>
<keyword evidence="2" id="KW-1185">Reference proteome</keyword>
<dbReference type="OrthoDB" id="1147817at2"/>
<evidence type="ECO:0000313" key="1">
    <source>
        <dbReference type="EMBL" id="SDW47142.1"/>
    </source>
</evidence>
<accession>A0A1H2TTD4</accession>
<sequence>MDNLIRCFAILLNMKYLLLFVPFLGWSQAVDLSLDLKPKQAYRLTVVAEVSSKQRVDNLDVAAKAVSTTRLSFTPGKEDKQIYPVTLRYEEATLQMETQVQGKNMPLEKIPEYTNEAAKELCNQPFKGELSVKGKFIKLDPVKPLMERAMKQLEKKHAKENPLTPFERQQVQAQLEAAFAETTLQSNLSNVLSVLPRQRVAVGEQWEITSFLSKEMNVNVKTQYTLQEVTPEHIYIRGKAVMATNHEKVILQQGQYVFFTMNGQTDIEIWLDPATKWIKKATAKQTLSGETEVEGDLSHQKGKVIPFESQSSIEVKSEK</sequence>
<reference evidence="1 2" key="1">
    <citation type="submission" date="2016-10" db="EMBL/GenBank/DDBJ databases">
        <authorList>
            <person name="Varghese N."/>
            <person name="Submissions S."/>
        </authorList>
    </citation>
    <scope>NUCLEOTIDE SEQUENCE [LARGE SCALE GENOMIC DNA]</scope>
    <source>
        <strain evidence="1 2">DSM 11449</strain>
    </source>
</reference>
<protein>
    <submittedName>
        <fullName evidence="1">Uncharacterized protein</fullName>
    </submittedName>
</protein>
<dbReference type="Pfam" id="PF19777">
    <property type="entry name" value="DUF6263"/>
    <property type="match status" value="1"/>
</dbReference>
<dbReference type="InterPro" id="IPR046230">
    <property type="entry name" value="DUF6263"/>
</dbReference>
<proteinExistence type="predicted"/>
<comment type="caution">
    <text evidence="1">The sequence shown here is derived from an EMBL/GenBank/DDBJ whole genome shotgun (WGS) entry which is preliminary data.</text>
</comment>
<gene>
    <name evidence="1" type="ORF">SAMN05444420_102312</name>
</gene>
<name>A0A1H2TTD4_9FLAO</name>
<evidence type="ECO:0000313" key="2">
    <source>
        <dbReference type="Proteomes" id="UP000182771"/>
    </source>
</evidence>